<dbReference type="Proteomes" id="UP001208938">
    <property type="component" value="Unassembled WGS sequence"/>
</dbReference>
<proteinExistence type="predicted"/>
<dbReference type="PANTHER" id="PTHR43877:SF2">
    <property type="entry name" value="AMINOALKYLPHOSPHONATE N-ACETYLTRANSFERASE-RELATED"/>
    <property type="match status" value="1"/>
</dbReference>
<feature type="domain" description="N-acetyltransferase" evidence="3">
    <location>
        <begin position="2"/>
        <end position="193"/>
    </location>
</feature>
<dbReference type="RefSeq" id="WP_264503989.1">
    <property type="nucleotide sequence ID" value="NZ_JAPDFL010000001.1"/>
</dbReference>
<dbReference type="PROSITE" id="PS51186">
    <property type="entry name" value="GNAT"/>
    <property type="match status" value="1"/>
</dbReference>
<comment type="caution">
    <text evidence="4">The sequence shown here is derived from an EMBL/GenBank/DDBJ whole genome shotgun (WGS) entry which is preliminary data.</text>
</comment>
<dbReference type="InterPro" id="IPR050832">
    <property type="entry name" value="Bact_Acetyltransf"/>
</dbReference>
<reference evidence="4 5" key="1">
    <citation type="submission" date="2022-10" db="EMBL/GenBank/DDBJ databases">
        <title>Pararhodobacter sp. nov., isolated from marine algae.</title>
        <authorList>
            <person name="Choi B.J."/>
            <person name="Kim J.M."/>
            <person name="Lee J.K."/>
            <person name="Choi D.G."/>
            <person name="Jeon C.O."/>
        </authorList>
    </citation>
    <scope>NUCLEOTIDE SEQUENCE [LARGE SCALE GENOMIC DNA]</scope>
    <source>
        <strain evidence="4 5">ZQ420</strain>
    </source>
</reference>
<evidence type="ECO:0000256" key="1">
    <source>
        <dbReference type="ARBA" id="ARBA00022679"/>
    </source>
</evidence>
<organism evidence="4 5">
    <name type="scientific">Pararhodobacter zhoushanensis</name>
    <dbReference type="NCBI Taxonomy" id="2479545"/>
    <lineage>
        <taxon>Bacteria</taxon>
        <taxon>Pseudomonadati</taxon>
        <taxon>Pseudomonadota</taxon>
        <taxon>Alphaproteobacteria</taxon>
        <taxon>Rhodobacterales</taxon>
        <taxon>Paracoccaceae</taxon>
        <taxon>Pararhodobacter</taxon>
    </lineage>
</organism>
<keyword evidence="5" id="KW-1185">Reference proteome</keyword>
<dbReference type="Gene3D" id="3.40.630.30">
    <property type="match status" value="1"/>
</dbReference>
<name>A0ABT3GTF4_9RHOB</name>
<keyword evidence="2" id="KW-0012">Acyltransferase</keyword>
<dbReference type="PANTHER" id="PTHR43877">
    <property type="entry name" value="AMINOALKYLPHOSPHONATE N-ACETYLTRANSFERASE-RELATED-RELATED"/>
    <property type="match status" value="1"/>
</dbReference>
<dbReference type="EMBL" id="JAPDFL010000001">
    <property type="protein sequence ID" value="MCW1930816.1"/>
    <property type="molecule type" value="Genomic_DNA"/>
</dbReference>
<evidence type="ECO:0000313" key="5">
    <source>
        <dbReference type="Proteomes" id="UP001208938"/>
    </source>
</evidence>
<sequence length="198" mass="21198">MRIIHGIPPDQIDTAAALYWQAFGGKLGRLMRPEEKALRFFAQVIVPAFAISAVDADGQLLGLAGFKTDAGGLVAGGLADLARVYGWPGALWRGPLLALLERELEPGVLQMDGICVSAQARGQGVGTALLAAIKERAAQRGDRVVRLDVINTNPRAEALYRREGFAPVSRESLGPFRWLFGFSSALRMEFPVAGAGAR</sequence>
<evidence type="ECO:0000256" key="2">
    <source>
        <dbReference type="ARBA" id="ARBA00023315"/>
    </source>
</evidence>
<protein>
    <submittedName>
        <fullName evidence="4">GNAT family N-acetyltransferase</fullName>
    </submittedName>
</protein>
<dbReference type="SUPFAM" id="SSF55729">
    <property type="entry name" value="Acyl-CoA N-acyltransferases (Nat)"/>
    <property type="match status" value="1"/>
</dbReference>
<evidence type="ECO:0000313" key="4">
    <source>
        <dbReference type="EMBL" id="MCW1930816.1"/>
    </source>
</evidence>
<dbReference type="Pfam" id="PF00583">
    <property type="entry name" value="Acetyltransf_1"/>
    <property type="match status" value="1"/>
</dbReference>
<gene>
    <name evidence="4" type="ORF">OKW52_00655</name>
</gene>
<keyword evidence="1" id="KW-0808">Transferase</keyword>
<accession>A0ABT3GTF4</accession>
<dbReference type="InterPro" id="IPR016181">
    <property type="entry name" value="Acyl_CoA_acyltransferase"/>
</dbReference>
<dbReference type="InterPro" id="IPR000182">
    <property type="entry name" value="GNAT_dom"/>
</dbReference>
<evidence type="ECO:0000259" key="3">
    <source>
        <dbReference type="PROSITE" id="PS51186"/>
    </source>
</evidence>
<dbReference type="CDD" id="cd04301">
    <property type="entry name" value="NAT_SF"/>
    <property type="match status" value="1"/>
</dbReference>